<dbReference type="OrthoDB" id="192012at2"/>
<protein>
    <submittedName>
        <fullName evidence="2">DUF3379 domain-containing protein</fullName>
    </submittedName>
</protein>
<comment type="caution">
    <text evidence="2">The sequence shown here is derived from an EMBL/GenBank/DDBJ whole genome shotgun (WGS) entry which is preliminary data.</text>
</comment>
<organism evidence="2 3">
    <name type="scientific">Rariglobus hedericola</name>
    <dbReference type="NCBI Taxonomy" id="2597822"/>
    <lineage>
        <taxon>Bacteria</taxon>
        <taxon>Pseudomonadati</taxon>
        <taxon>Verrucomicrobiota</taxon>
        <taxon>Opitutia</taxon>
        <taxon>Opitutales</taxon>
        <taxon>Opitutaceae</taxon>
        <taxon>Rariglobus</taxon>
    </lineage>
</organism>
<keyword evidence="1" id="KW-1133">Transmembrane helix</keyword>
<evidence type="ECO:0000313" key="3">
    <source>
        <dbReference type="Proteomes" id="UP000315648"/>
    </source>
</evidence>
<accession>A0A556QPB2</accession>
<evidence type="ECO:0000256" key="1">
    <source>
        <dbReference type="SAM" id="Phobius"/>
    </source>
</evidence>
<keyword evidence="1" id="KW-0472">Membrane</keyword>
<keyword evidence="3" id="KW-1185">Reference proteome</keyword>
<feature type="transmembrane region" description="Helical" evidence="1">
    <location>
        <begin position="87"/>
        <end position="107"/>
    </location>
</feature>
<sequence>MNTTEAKFILQARRPDGSDDADPRFSDALEQARRDPALGEWLVREQAFDAAVAQKLRAVQPPADLRASILAGARASRPIPFWGRPQVLAMAASVAIIFGLVAAWPAMRPAVEVDQLAMGVMGEVGSEAHHAAMPQPRGLLRTVLSDPATRLASGLPMDFDQLKADGCRSLKIGGRDVLEVCFERGGSGFHIYVAKRGDFKGDSAPMFRERGTVASVAWMDTKHAYVLVSPDGAQALRSVF</sequence>
<name>A0A556QPB2_9BACT</name>
<proteinExistence type="predicted"/>
<dbReference type="EMBL" id="VMBG01000001">
    <property type="protein sequence ID" value="TSJ78483.1"/>
    <property type="molecule type" value="Genomic_DNA"/>
</dbReference>
<evidence type="ECO:0000313" key="2">
    <source>
        <dbReference type="EMBL" id="TSJ78483.1"/>
    </source>
</evidence>
<reference evidence="2 3" key="1">
    <citation type="submission" date="2019-07" db="EMBL/GenBank/DDBJ databases">
        <title>Description of 53C-WASEF.</title>
        <authorList>
            <person name="Pitt A."/>
            <person name="Hahn M.W."/>
        </authorList>
    </citation>
    <scope>NUCLEOTIDE SEQUENCE [LARGE SCALE GENOMIC DNA]</scope>
    <source>
        <strain evidence="2 3">53C-WASEF</strain>
    </source>
</reference>
<keyword evidence="1" id="KW-0812">Transmembrane</keyword>
<gene>
    <name evidence="2" type="ORF">FPL22_04055</name>
</gene>
<dbReference type="RefSeq" id="WP_144228824.1">
    <property type="nucleotide sequence ID" value="NZ_CBCRVV010000024.1"/>
</dbReference>
<dbReference type="AlphaFoldDB" id="A0A556QPB2"/>
<dbReference type="Proteomes" id="UP000315648">
    <property type="component" value="Unassembled WGS sequence"/>
</dbReference>